<evidence type="ECO:0000256" key="4">
    <source>
        <dbReference type="ARBA" id="ARBA00022737"/>
    </source>
</evidence>
<dbReference type="PANTHER" id="PTHR32411">
    <property type="entry name" value="CYSTEINE-RICH REPEAT SECRETORY PROTEIN 38-RELATED"/>
    <property type="match status" value="1"/>
</dbReference>
<keyword evidence="2" id="KW-0964">Secreted</keyword>
<feature type="domain" description="Gnk2-homologous" evidence="7">
    <location>
        <begin position="132"/>
        <end position="237"/>
    </location>
</feature>
<sequence>MSSPKLVYLALALTVALSLQPTSYGAEPLLHRCAGSSNYTSTSFNLQRVLLSLNIKTAATGFSMSSAGKNSDRVSGLSLCRGAVSGSDCRTCVKDASIAIQQRCPNQKQGIIWYDNCMLRYSDLQFFGKIDSENRFFICNTQNVSNPEVFNKREGELMSALSRGASTSPLYYAVGVIESGEGSNIYGLAECTRDLSSADCKTCLDNAIASLPSFCGGKKGGRSVSGSCSLRYEIYPFFKQ</sequence>
<dbReference type="OrthoDB" id="696781at2759"/>
<protein>
    <recommendedName>
        <fullName evidence="7">Gnk2-homologous domain-containing protein</fullName>
    </recommendedName>
</protein>
<evidence type="ECO:0000256" key="5">
    <source>
        <dbReference type="ARBA" id="ARBA00038515"/>
    </source>
</evidence>
<comment type="similarity">
    <text evidence="5">Belongs to the cysteine-rich repeat secretory protein family.</text>
</comment>
<dbReference type="Pfam" id="PF01657">
    <property type="entry name" value="Stress-antifung"/>
    <property type="match status" value="2"/>
</dbReference>
<dbReference type="PROSITE" id="PS51473">
    <property type="entry name" value="GNK2"/>
    <property type="match status" value="2"/>
</dbReference>
<comment type="subcellular location">
    <subcellularLocation>
        <location evidence="1">Secreted</location>
    </subcellularLocation>
</comment>
<dbReference type="InterPro" id="IPR038408">
    <property type="entry name" value="GNK2_sf"/>
</dbReference>
<dbReference type="GO" id="GO:0005576">
    <property type="term" value="C:extracellular region"/>
    <property type="evidence" value="ECO:0007669"/>
    <property type="project" value="UniProtKB-SubCell"/>
</dbReference>
<dbReference type="OMA" id="GSCTFRY"/>
<keyword evidence="3 6" id="KW-0732">Signal</keyword>
<dbReference type="InterPro" id="IPR050581">
    <property type="entry name" value="CRR_secretory_protein"/>
</dbReference>
<name>A0A5K0W1A9_9MAGN</name>
<evidence type="ECO:0000256" key="6">
    <source>
        <dbReference type="SAM" id="SignalP"/>
    </source>
</evidence>
<dbReference type="PANTHER" id="PTHR32411:SF43">
    <property type="entry name" value="CYSTEINE-RICH REPEAT SECRETORY PROTEIN 38"/>
    <property type="match status" value="1"/>
</dbReference>
<organism evidence="8">
    <name type="scientific">Nymphaea colorata</name>
    <name type="common">pocket water lily</name>
    <dbReference type="NCBI Taxonomy" id="210225"/>
    <lineage>
        <taxon>Eukaryota</taxon>
        <taxon>Viridiplantae</taxon>
        <taxon>Streptophyta</taxon>
        <taxon>Embryophyta</taxon>
        <taxon>Tracheophyta</taxon>
        <taxon>Spermatophyta</taxon>
        <taxon>Magnoliopsida</taxon>
        <taxon>Nymphaeales</taxon>
        <taxon>Nymphaeaceae</taxon>
        <taxon>Nymphaea</taxon>
    </lineage>
</organism>
<dbReference type="Gramene" id="NC1G0306530.1">
    <property type="protein sequence ID" value="NC1G0306530.1:cds"/>
    <property type="gene ID" value="NC1G0306530"/>
</dbReference>
<evidence type="ECO:0000256" key="3">
    <source>
        <dbReference type="ARBA" id="ARBA00022729"/>
    </source>
</evidence>
<dbReference type="CDD" id="cd23509">
    <property type="entry name" value="Gnk2-like"/>
    <property type="match status" value="2"/>
</dbReference>
<dbReference type="AlphaFoldDB" id="A0A5K0W1A9"/>
<evidence type="ECO:0000256" key="1">
    <source>
        <dbReference type="ARBA" id="ARBA00004613"/>
    </source>
</evidence>
<feature type="domain" description="Gnk2-homologous" evidence="7">
    <location>
        <begin position="24"/>
        <end position="126"/>
    </location>
</feature>
<feature type="chain" id="PRO_5023874490" description="Gnk2-homologous domain-containing protein" evidence="6">
    <location>
        <begin position="26"/>
        <end position="240"/>
    </location>
</feature>
<dbReference type="InterPro" id="IPR002902">
    <property type="entry name" value="GNK2"/>
</dbReference>
<dbReference type="FunFam" id="3.30.430.20:FF:000002">
    <property type="entry name" value="Cysteine-rich receptor-like protein kinase 10"/>
    <property type="match status" value="1"/>
</dbReference>
<evidence type="ECO:0000256" key="2">
    <source>
        <dbReference type="ARBA" id="ARBA00022525"/>
    </source>
</evidence>
<proteinExistence type="inferred from homology"/>
<dbReference type="EMBL" id="LR721774">
    <property type="protein sequence ID" value="VVV47399.1"/>
    <property type="molecule type" value="Genomic_DNA"/>
</dbReference>
<feature type="signal peptide" evidence="6">
    <location>
        <begin position="1"/>
        <end position="25"/>
    </location>
</feature>
<reference evidence="8" key="1">
    <citation type="submission" date="2019-09" db="EMBL/GenBank/DDBJ databases">
        <authorList>
            <person name="Zhang L."/>
        </authorList>
    </citation>
    <scope>NUCLEOTIDE SEQUENCE</scope>
</reference>
<dbReference type="Gene3D" id="3.30.430.20">
    <property type="entry name" value="Gnk2 domain, C-X8-C-X2-C motif"/>
    <property type="match status" value="2"/>
</dbReference>
<evidence type="ECO:0000313" key="8">
    <source>
        <dbReference type="EMBL" id="VVV47399.1"/>
    </source>
</evidence>
<evidence type="ECO:0000259" key="7">
    <source>
        <dbReference type="PROSITE" id="PS51473"/>
    </source>
</evidence>
<accession>A0A5K0W1A9</accession>
<keyword evidence="4" id="KW-0677">Repeat</keyword>
<gene>
    <name evidence="8" type="ORF">NYM_LOCUS3583</name>
</gene>